<evidence type="ECO:0000259" key="3">
    <source>
        <dbReference type="Pfam" id="PF01826"/>
    </source>
</evidence>
<keyword evidence="5" id="KW-1185">Reference proteome</keyword>
<sequence length="69" mass="7671">MLVLPIVCPHLLYVAAHPCPESMIHQECGNPCTDTCTNPEIGQVCEHHCIDGCFCPPGTVFSLRFSFFY</sequence>
<dbReference type="Proteomes" id="UP000472260">
    <property type="component" value="Unassembled WGS sequence"/>
</dbReference>
<keyword evidence="1" id="KW-1015">Disulfide bond</keyword>
<dbReference type="FunFam" id="2.10.25.10:FF:000055">
    <property type="entry name" value="alpha-tectorin isoform X1"/>
    <property type="match status" value="1"/>
</dbReference>
<feature type="chain" id="PRO_5025578287" description="TIL domain-containing protein" evidence="2">
    <location>
        <begin position="17"/>
        <end position="69"/>
    </location>
</feature>
<feature type="domain" description="TIL" evidence="3">
    <location>
        <begin position="19"/>
        <end position="62"/>
    </location>
</feature>
<feature type="signal peptide" evidence="2">
    <location>
        <begin position="1"/>
        <end position="16"/>
    </location>
</feature>
<name>A0A671QJN0_9TELE</name>
<dbReference type="GO" id="GO:0005615">
    <property type="term" value="C:extracellular space"/>
    <property type="evidence" value="ECO:0007669"/>
    <property type="project" value="TreeGrafter"/>
</dbReference>
<dbReference type="Pfam" id="PF01826">
    <property type="entry name" value="TIL"/>
    <property type="match status" value="1"/>
</dbReference>
<evidence type="ECO:0000313" key="5">
    <source>
        <dbReference type="Proteomes" id="UP000472260"/>
    </source>
</evidence>
<reference evidence="4" key="2">
    <citation type="submission" date="2025-09" db="UniProtKB">
        <authorList>
            <consortium name="Ensembl"/>
        </authorList>
    </citation>
    <scope>IDENTIFICATION</scope>
</reference>
<evidence type="ECO:0000256" key="2">
    <source>
        <dbReference type="SAM" id="SignalP"/>
    </source>
</evidence>
<dbReference type="InterPro" id="IPR002919">
    <property type="entry name" value="TIL_dom"/>
</dbReference>
<accession>A0A671QJN0</accession>
<evidence type="ECO:0000313" key="4">
    <source>
        <dbReference type="Ensembl" id="ENSSANP00000070316.1"/>
    </source>
</evidence>
<dbReference type="PANTHER" id="PTHR11339">
    <property type="entry name" value="EXTRACELLULAR MATRIX GLYCOPROTEIN RELATED"/>
    <property type="match status" value="1"/>
</dbReference>
<dbReference type="CDD" id="cd19941">
    <property type="entry name" value="TIL"/>
    <property type="match status" value="1"/>
</dbReference>
<proteinExistence type="predicted"/>
<reference evidence="4" key="1">
    <citation type="submission" date="2025-08" db="UniProtKB">
        <authorList>
            <consortium name="Ensembl"/>
        </authorList>
    </citation>
    <scope>IDENTIFICATION</scope>
</reference>
<protein>
    <recommendedName>
        <fullName evidence="3">TIL domain-containing protein</fullName>
    </recommendedName>
</protein>
<dbReference type="SUPFAM" id="SSF57567">
    <property type="entry name" value="Serine protease inhibitors"/>
    <property type="match status" value="1"/>
</dbReference>
<dbReference type="AlphaFoldDB" id="A0A671QJN0"/>
<evidence type="ECO:0000256" key="1">
    <source>
        <dbReference type="ARBA" id="ARBA00023157"/>
    </source>
</evidence>
<dbReference type="Gene3D" id="2.10.25.10">
    <property type="entry name" value="Laminin"/>
    <property type="match status" value="1"/>
</dbReference>
<keyword evidence="2" id="KW-0732">Signal</keyword>
<dbReference type="Ensembl" id="ENSSANT00000074752.1">
    <property type="protein sequence ID" value="ENSSANP00000070316.1"/>
    <property type="gene ID" value="ENSSANG00000035094.1"/>
</dbReference>
<dbReference type="GO" id="GO:0031012">
    <property type="term" value="C:extracellular matrix"/>
    <property type="evidence" value="ECO:0007669"/>
    <property type="project" value="TreeGrafter"/>
</dbReference>
<organism evidence="4 5">
    <name type="scientific">Sinocyclocheilus anshuiensis</name>
    <dbReference type="NCBI Taxonomy" id="1608454"/>
    <lineage>
        <taxon>Eukaryota</taxon>
        <taxon>Metazoa</taxon>
        <taxon>Chordata</taxon>
        <taxon>Craniata</taxon>
        <taxon>Vertebrata</taxon>
        <taxon>Euteleostomi</taxon>
        <taxon>Actinopterygii</taxon>
        <taxon>Neopterygii</taxon>
        <taxon>Teleostei</taxon>
        <taxon>Ostariophysi</taxon>
        <taxon>Cypriniformes</taxon>
        <taxon>Cyprinidae</taxon>
        <taxon>Cyprininae</taxon>
        <taxon>Sinocyclocheilus</taxon>
    </lineage>
</organism>
<dbReference type="InterPro" id="IPR050780">
    <property type="entry name" value="Mucin_vWF_Thrombospondin_sf"/>
</dbReference>
<dbReference type="InterPro" id="IPR036084">
    <property type="entry name" value="Ser_inhib-like_sf"/>
</dbReference>
<dbReference type="PANTHER" id="PTHR11339:SF408">
    <property type="entry name" value="MUCIN-5B"/>
    <property type="match status" value="1"/>
</dbReference>